<proteinExistence type="predicted"/>
<name>A0A017S503_ASPRC</name>
<dbReference type="Gene3D" id="3.40.50.1820">
    <property type="entry name" value="alpha/beta hydrolase"/>
    <property type="match status" value="1"/>
</dbReference>
<sequence length="50" mass="5695">MALAKAGVRTKLQQYPGLAHYFWIFFGLEVSKEFISDLIAGTQWMISQMA</sequence>
<evidence type="ECO:0000313" key="1">
    <source>
        <dbReference type="EMBL" id="EYE91265.1"/>
    </source>
</evidence>
<reference evidence="2" key="1">
    <citation type="journal article" date="2014" name="Nat. Commun.">
        <title>Genomic adaptations of the halophilic Dead Sea filamentous fungus Eurotium rubrum.</title>
        <authorList>
            <person name="Kis-Papo T."/>
            <person name="Weig A.R."/>
            <person name="Riley R."/>
            <person name="Persoh D."/>
            <person name="Salamov A."/>
            <person name="Sun H."/>
            <person name="Lipzen A."/>
            <person name="Wasser S.P."/>
            <person name="Rambold G."/>
            <person name="Grigoriev I.V."/>
            <person name="Nevo E."/>
        </authorList>
    </citation>
    <scope>NUCLEOTIDE SEQUENCE [LARGE SCALE GENOMIC DNA]</scope>
    <source>
        <strain evidence="2">CBS 135680</strain>
    </source>
</reference>
<dbReference type="OrthoDB" id="408631at2759"/>
<evidence type="ECO:0000313" key="2">
    <source>
        <dbReference type="Proteomes" id="UP000019804"/>
    </source>
</evidence>
<dbReference type="HOGENOM" id="CLU_3124715_0_0_1"/>
<dbReference type="AlphaFoldDB" id="A0A017S503"/>
<dbReference type="STRING" id="1388766.A0A017S503"/>
<organism evidence="1 2">
    <name type="scientific">Aspergillus ruber (strain CBS 135680)</name>
    <dbReference type="NCBI Taxonomy" id="1388766"/>
    <lineage>
        <taxon>Eukaryota</taxon>
        <taxon>Fungi</taxon>
        <taxon>Dikarya</taxon>
        <taxon>Ascomycota</taxon>
        <taxon>Pezizomycotina</taxon>
        <taxon>Eurotiomycetes</taxon>
        <taxon>Eurotiomycetidae</taxon>
        <taxon>Eurotiales</taxon>
        <taxon>Aspergillaceae</taxon>
        <taxon>Aspergillus</taxon>
        <taxon>Aspergillus subgen. Aspergillus</taxon>
    </lineage>
</organism>
<dbReference type="EMBL" id="KK088446">
    <property type="protein sequence ID" value="EYE91265.1"/>
    <property type="molecule type" value="Genomic_DNA"/>
</dbReference>
<dbReference type="Proteomes" id="UP000019804">
    <property type="component" value="Unassembled WGS sequence"/>
</dbReference>
<dbReference type="GeneID" id="63694497"/>
<protein>
    <recommendedName>
        <fullName evidence="3">Alpha/beta hydrolase fold-3 domain-containing protein</fullName>
    </recommendedName>
</protein>
<dbReference type="RefSeq" id="XP_040634955.1">
    <property type="nucleotide sequence ID" value="XM_040779373.1"/>
</dbReference>
<keyword evidence="2" id="KW-1185">Reference proteome</keyword>
<gene>
    <name evidence="1" type="ORF">EURHEDRAFT_381133</name>
</gene>
<accession>A0A017S503</accession>
<evidence type="ECO:0008006" key="3">
    <source>
        <dbReference type="Google" id="ProtNLM"/>
    </source>
</evidence>
<dbReference type="InterPro" id="IPR029058">
    <property type="entry name" value="AB_hydrolase_fold"/>
</dbReference>